<dbReference type="Proteomes" id="UP001179483">
    <property type="component" value="Chromosome"/>
</dbReference>
<evidence type="ECO:0000313" key="2">
    <source>
        <dbReference type="Proteomes" id="UP001179483"/>
    </source>
</evidence>
<accession>A0AAF0BDS7</accession>
<sequence>MAYENLDYTHLTPEQAKTVDSIAEAIRNKAYGIDVREAMARALEIVSNAISLGGGQDSLQLSIKLSDLSQEVKEALTGGAVAVVGENSVGTENIKNDAVTTDKTSFITVSKNLIDASKAIYGYDFDDNGDLIARDAYYVIPKIPVKPSTTVYKNKNGALVEYNELGSKIMSYANSGRRSYQLTNETYFVGLSVSSSNISSAQLEYGDVETPFEEFKHDRLSVEIKMGVENMESNDLSEISNFVKEDLLSGKQPDLEYGDITTSLQKGTDTITRVRPKNLPLEMKSGEYVQILNTDKYRMAIATEDDPGRFLDGWNSTSYTATKDTMVAFMFSLKDGGNVDIEDLKKNIYFHSNAAVATIADIKSSNSEVKYVTLSGSDENSGDGVNTGYATLQKALDENPAKIIIENGDYFQGATKSGIQDLTIMPLYPQGDPVRFLGGKEIKILTAYNNIYYFNYSEQNVYYDNVFVKKSQNPIQNASRPMYYANLWEIGNEQDYNMKPVLTLEECQNETGTFYYDGSRIYLNPENQNNTFVPVKGEIGLNLSGDKLTILPLIEAKYFDKEPFILDDIRNLNTIGVVGTHSARADGFSLDNTSGTLDKCTARFNMNDGFNPHFAGKTTFIDCIGSDNGDDGISHHEVCVGTIIGGKYERNGSGGVTPANNAKVTITGAIIRGNGIGISQNVNQDVETVSKHNLITGNDIGVVSNSKGNFVSIGDVIQDNVTDVQGVLEQY</sequence>
<name>A0AAF0BDS7_9LACT</name>
<dbReference type="EMBL" id="CP116590">
    <property type="protein sequence ID" value="WCG37048.1"/>
    <property type="molecule type" value="Genomic_DNA"/>
</dbReference>
<gene>
    <name evidence="1" type="ORF">PML80_05850</name>
</gene>
<protein>
    <submittedName>
        <fullName evidence="1">Right-handed parallel beta-helix repeat-containing protein</fullName>
    </submittedName>
</protein>
<dbReference type="InterPro" id="IPR011050">
    <property type="entry name" value="Pectin_lyase_fold/virulence"/>
</dbReference>
<proteinExistence type="predicted"/>
<dbReference type="RefSeq" id="WP_271735313.1">
    <property type="nucleotide sequence ID" value="NZ_CP116590.1"/>
</dbReference>
<dbReference type="AlphaFoldDB" id="A0AAF0BDS7"/>
<evidence type="ECO:0000313" key="1">
    <source>
        <dbReference type="EMBL" id="WCG37048.1"/>
    </source>
</evidence>
<dbReference type="SUPFAM" id="SSF51126">
    <property type="entry name" value="Pectin lyase-like"/>
    <property type="match status" value="1"/>
</dbReference>
<reference evidence="1" key="1">
    <citation type="submission" date="2023-01" db="EMBL/GenBank/DDBJ databases">
        <title>Oxazolidinone resistance genes in florfenicol resistant enterococci from beef cattle and veal calves at slaughter.</title>
        <authorList>
            <person name="Biggel M."/>
        </authorList>
    </citation>
    <scope>NUCLEOTIDE SEQUENCE</scope>
    <source>
        <strain evidence="1">K79-1</strain>
    </source>
</reference>
<organism evidence="1 2">
    <name type="scientific">Aerococcus urinaeequi</name>
    <dbReference type="NCBI Taxonomy" id="51665"/>
    <lineage>
        <taxon>Bacteria</taxon>
        <taxon>Bacillati</taxon>
        <taxon>Bacillota</taxon>
        <taxon>Bacilli</taxon>
        <taxon>Lactobacillales</taxon>
        <taxon>Aerococcaceae</taxon>
        <taxon>Aerococcus</taxon>
    </lineage>
</organism>